<dbReference type="AlphaFoldDB" id="A0A550I3D7"/>
<gene>
    <name evidence="1" type="ORF">FGM01_08850</name>
</gene>
<organism evidence="1 2">
    <name type="scientific">Christiangramia sabulilitoris</name>
    <dbReference type="NCBI Taxonomy" id="2583991"/>
    <lineage>
        <taxon>Bacteria</taxon>
        <taxon>Pseudomonadati</taxon>
        <taxon>Bacteroidota</taxon>
        <taxon>Flavobacteriia</taxon>
        <taxon>Flavobacteriales</taxon>
        <taxon>Flavobacteriaceae</taxon>
        <taxon>Christiangramia</taxon>
    </lineage>
</organism>
<dbReference type="RefSeq" id="WP_143410813.1">
    <property type="nucleotide sequence ID" value="NZ_VHSF01000002.1"/>
</dbReference>
<name>A0A550I3D7_9FLAO</name>
<dbReference type="PANTHER" id="PTHR38436">
    <property type="entry name" value="POLYKETIDE CYCLASE SNOAL-LIKE DOMAIN"/>
    <property type="match status" value="1"/>
</dbReference>
<dbReference type="GO" id="GO:0030638">
    <property type="term" value="P:polyketide metabolic process"/>
    <property type="evidence" value="ECO:0007669"/>
    <property type="project" value="InterPro"/>
</dbReference>
<dbReference type="PANTHER" id="PTHR38436:SF1">
    <property type="entry name" value="ESTER CYCLASE"/>
    <property type="match status" value="1"/>
</dbReference>
<keyword evidence="2" id="KW-1185">Reference proteome</keyword>
<evidence type="ECO:0000313" key="1">
    <source>
        <dbReference type="EMBL" id="TRO65497.1"/>
    </source>
</evidence>
<protein>
    <submittedName>
        <fullName evidence="1">Ester cyclase</fullName>
    </submittedName>
</protein>
<dbReference type="InterPro" id="IPR009959">
    <property type="entry name" value="Cyclase_SnoaL-like"/>
</dbReference>
<evidence type="ECO:0000313" key="2">
    <source>
        <dbReference type="Proteomes" id="UP000315131"/>
    </source>
</evidence>
<accession>A0A550I3D7</accession>
<dbReference type="Pfam" id="PF07366">
    <property type="entry name" value="SnoaL"/>
    <property type="match status" value="1"/>
</dbReference>
<dbReference type="Proteomes" id="UP000315131">
    <property type="component" value="Unassembled WGS sequence"/>
</dbReference>
<dbReference type="PROSITE" id="PS51257">
    <property type="entry name" value="PROKAR_LIPOPROTEIN"/>
    <property type="match status" value="1"/>
</dbReference>
<comment type="caution">
    <text evidence="1">The sequence shown here is derived from an EMBL/GenBank/DDBJ whole genome shotgun (WGS) entry which is preliminary data.</text>
</comment>
<dbReference type="SUPFAM" id="SSF54427">
    <property type="entry name" value="NTF2-like"/>
    <property type="match status" value="1"/>
</dbReference>
<dbReference type="InterPro" id="IPR032710">
    <property type="entry name" value="NTF2-like_dom_sf"/>
</dbReference>
<dbReference type="OrthoDB" id="1442472at2"/>
<dbReference type="Gene3D" id="3.10.450.50">
    <property type="match status" value="1"/>
</dbReference>
<sequence length="179" mass="20532">MKTRLNLWVVLFTLLMFFSCAEKKESEPSEKDESKAQMESRILDSNKALFQAWNDQDMNLIDQHMAEDFVRYQNGEKTGEGRQAYKDLMNQFLTAMPDMNFSYDSIEVIGNKTYTQWTATGTQTGKFGDLPPSNIKTTVHGFTVGTYNDEGLNTKEETYMDPLSFLEPWGYTLSPPAEE</sequence>
<dbReference type="EMBL" id="VHSF01000002">
    <property type="protein sequence ID" value="TRO65497.1"/>
    <property type="molecule type" value="Genomic_DNA"/>
</dbReference>
<reference evidence="1 2" key="1">
    <citation type="submission" date="2019-06" db="EMBL/GenBank/DDBJ databases">
        <title>Gramella sabulilitoris sp. nov., isolated from a marine sand.</title>
        <authorList>
            <person name="Yoon J.-H."/>
        </authorList>
    </citation>
    <scope>NUCLEOTIDE SEQUENCE [LARGE SCALE GENOMIC DNA]</scope>
    <source>
        <strain evidence="1 2">HSMS-1</strain>
    </source>
</reference>
<proteinExistence type="predicted"/>